<comment type="caution">
    <text evidence="1">The sequence shown here is derived from an EMBL/GenBank/DDBJ whole genome shotgun (WGS) entry which is preliminary data.</text>
</comment>
<dbReference type="EMBL" id="BGPR01002286">
    <property type="protein sequence ID" value="GBM70992.1"/>
    <property type="molecule type" value="Genomic_DNA"/>
</dbReference>
<organism evidence="1 2">
    <name type="scientific">Araneus ventricosus</name>
    <name type="common">Orbweaver spider</name>
    <name type="synonym">Epeira ventricosa</name>
    <dbReference type="NCBI Taxonomy" id="182803"/>
    <lineage>
        <taxon>Eukaryota</taxon>
        <taxon>Metazoa</taxon>
        <taxon>Ecdysozoa</taxon>
        <taxon>Arthropoda</taxon>
        <taxon>Chelicerata</taxon>
        <taxon>Arachnida</taxon>
        <taxon>Araneae</taxon>
        <taxon>Araneomorphae</taxon>
        <taxon>Entelegynae</taxon>
        <taxon>Araneoidea</taxon>
        <taxon>Araneidae</taxon>
        <taxon>Araneus</taxon>
    </lineage>
</organism>
<proteinExistence type="predicted"/>
<accession>A0A4Y2I0J8</accession>
<protein>
    <submittedName>
        <fullName evidence="1">Uncharacterized protein</fullName>
    </submittedName>
</protein>
<evidence type="ECO:0000313" key="1">
    <source>
        <dbReference type="EMBL" id="GBM70992.1"/>
    </source>
</evidence>
<name>A0A4Y2I0J8_ARAVE</name>
<dbReference type="AlphaFoldDB" id="A0A4Y2I0J8"/>
<sequence>MLNMSLSSYPAKISGRRSCQSSHELWSTSAASPHSDRKVMLFRMRNLSSHPLLAEKFSIPRVSASSFALLNHKSTDRNFLRPSSFKPFQNSLVYVDILLVSHPFDTTKFEVYILFQNQIFFFNDFVDLRSSAVK</sequence>
<gene>
    <name evidence="1" type="ORF">AVEN_163712_1</name>
</gene>
<evidence type="ECO:0000313" key="2">
    <source>
        <dbReference type="Proteomes" id="UP000499080"/>
    </source>
</evidence>
<reference evidence="1 2" key="1">
    <citation type="journal article" date="2019" name="Sci. Rep.">
        <title>Orb-weaving spider Araneus ventricosus genome elucidates the spidroin gene catalogue.</title>
        <authorList>
            <person name="Kono N."/>
            <person name="Nakamura H."/>
            <person name="Ohtoshi R."/>
            <person name="Moran D.A.P."/>
            <person name="Shinohara A."/>
            <person name="Yoshida Y."/>
            <person name="Fujiwara M."/>
            <person name="Mori M."/>
            <person name="Tomita M."/>
            <person name="Arakawa K."/>
        </authorList>
    </citation>
    <scope>NUCLEOTIDE SEQUENCE [LARGE SCALE GENOMIC DNA]</scope>
</reference>
<keyword evidence="2" id="KW-1185">Reference proteome</keyword>
<dbReference type="Proteomes" id="UP000499080">
    <property type="component" value="Unassembled WGS sequence"/>
</dbReference>